<organism evidence="1 2">
    <name type="scientific">Brachionus plicatilis</name>
    <name type="common">Marine rotifer</name>
    <name type="synonym">Brachionus muelleri</name>
    <dbReference type="NCBI Taxonomy" id="10195"/>
    <lineage>
        <taxon>Eukaryota</taxon>
        <taxon>Metazoa</taxon>
        <taxon>Spiralia</taxon>
        <taxon>Gnathifera</taxon>
        <taxon>Rotifera</taxon>
        <taxon>Eurotatoria</taxon>
        <taxon>Monogononta</taxon>
        <taxon>Pseudotrocha</taxon>
        <taxon>Ploima</taxon>
        <taxon>Brachionidae</taxon>
        <taxon>Brachionus</taxon>
    </lineage>
</organism>
<feature type="non-terminal residue" evidence="1">
    <location>
        <position position="1"/>
    </location>
</feature>
<reference evidence="1 2" key="1">
    <citation type="journal article" date="2018" name="Sci. Rep.">
        <title>Genomic signatures of local adaptation to the degree of environmental predictability in rotifers.</title>
        <authorList>
            <person name="Franch-Gras L."/>
            <person name="Hahn C."/>
            <person name="Garcia-Roger E.M."/>
            <person name="Carmona M.J."/>
            <person name="Serra M."/>
            <person name="Gomez A."/>
        </authorList>
    </citation>
    <scope>NUCLEOTIDE SEQUENCE [LARGE SCALE GENOMIC DNA]</scope>
    <source>
        <strain evidence="1">HYR1</strain>
    </source>
</reference>
<accession>A0A3M7PFD9</accession>
<dbReference type="AlphaFoldDB" id="A0A3M7PFD9"/>
<evidence type="ECO:0000313" key="2">
    <source>
        <dbReference type="Proteomes" id="UP000276133"/>
    </source>
</evidence>
<protein>
    <submittedName>
        <fullName evidence="1">Uncharacterized protein</fullName>
    </submittedName>
</protein>
<name>A0A3M7PFD9_BRAPC</name>
<gene>
    <name evidence="1" type="ORF">BpHYR1_050725</name>
</gene>
<keyword evidence="2" id="KW-1185">Reference proteome</keyword>
<comment type="caution">
    <text evidence="1">The sequence shown here is derived from an EMBL/GenBank/DDBJ whole genome shotgun (WGS) entry which is preliminary data.</text>
</comment>
<dbReference type="Proteomes" id="UP000276133">
    <property type="component" value="Unassembled WGS sequence"/>
</dbReference>
<evidence type="ECO:0000313" key="1">
    <source>
        <dbReference type="EMBL" id="RMZ97846.1"/>
    </source>
</evidence>
<proteinExistence type="predicted"/>
<sequence length="132" mass="15348">YYIYIKKVKKNCINYCWDPYKRTLNRPKFSETVTLSALAGQPLNGRRLADRPNDRLPKSWPVFRLPVYFRPFISAVQKLDRLADRPIDRFGLTASNTTINLVQKTIIGFGDYVQFSVKSKKTNSTSTYFSLK</sequence>
<dbReference type="EMBL" id="REGN01011147">
    <property type="protein sequence ID" value="RMZ97846.1"/>
    <property type="molecule type" value="Genomic_DNA"/>
</dbReference>